<dbReference type="EMBL" id="SEOQ01000034">
    <property type="protein sequence ID" value="TFY71843.1"/>
    <property type="molecule type" value="Genomic_DNA"/>
</dbReference>
<accession>A0A4Y9ZDA9</accession>
<feature type="region of interest" description="Disordered" evidence="1">
    <location>
        <begin position="209"/>
        <end position="228"/>
    </location>
</feature>
<feature type="region of interest" description="Disordered" evidence="1">
    <location>
        <begin position="1"/>
        <end position="27"/>
    </location>
</feature>
<comment type="caution">
    <text evidence="2">The sequence shown here is derived from an EMBL/GenBank/DDBJ whole genome shotgun (WGS) entry which is preliminary data.</text>
</comment>
<protein>
    <submittedName>
        <fullName evidence="2">Uncharacterized protein</fullName>
    </submittedName>
</protein>
<name>A0A4Y9ZDA9_9AGAM</name>
<evidence type="ECO:0000313" key="3">
    <source>
        <dbReference type="Proteomes" id="UP000298327"/>
    </source>
</evidence>
<dbReference type="Proteomes" id="UP000298327">
    <property type="component" value="Unassembled WGS sequence"/>
</dbReference>
<proteinExistence type="predicted"/>
<sequence>MLREHASSKDAKDEDRPNAAHLVRLPYPLSARSPSKQVTVNMKVAMQRQSARDMLENETETYNTFPRHLMEDWCGYNLPTPEHAFPVPATAVIPKFFGYYKPDFDFELEKDKASDKSDDEGYHGDWDIDWKTAVSLSIQRTLIWTQGVVQNSFFTRNIVMQPGPLTLPPEKRSIDRPSFRVIDFGRAELWADSYKAAVGNLILKDLKKDPKKSDKVEQEILRGESTEV</sequence>
<reference evidence="2 3" key="1">
    <citation type="submission" date="2019-02" db="EMBL/GenBank/DDBJ databases">
        <title>Genome sequencing of the rare red list fungi Dentipellis fragilis.</title>
        <authorList>
            <person name="Buettner E."/>
            <person name="Kellner H."/>
        </authorList>
    </citation>
    <scope>NUCLEOTIDE SEQUENCE [LARGE SCALE GENOMIC DNA]</scope>
    <source>
        <strain evidence="2 3">DSM 105465</strain>
    </source>
</reference>
<evidence type="ECO:0000313" key="2">
    <source>
        <dbReference type="EMBL" id="TFY71843.1"/>
    </source>
</evidence>
<keyword evidence="3" id="KW-1185">Reference proteome</keyword>
<dbReference type="AlphaFoldDB" id="A0A4Y9ZDA9"/>
<dbReference type="STRING" id="205917.A0A4Y9ZDA9"/>
<evidence type="ECO:0000256" key="1">
    <source>
        <dbReference type="SAM" id="MobiDB-lite"/>
    </source>
</evidence>
<gene>
    <name evidence="2" type="ORF">EVG20_g1149</name>
</gene>
<organism evidence="2 3">
    <name type="scientific">Dentipellis fragilis</name>
    <dbReference type="NCBI Taxonomy" id="205917"/>
    <lineage>
        <taxon>Eukaryota</taxon>
        <taxon>Fungi</taxon>
        <taxon>Dikarya</taxon>
        <taxon>Basidiomycota</taxon>
        <taxon>Agaricomycotina</taxon>
        <taxon>Agaricomycetes</taxon>
        <taxon>Russulales</taxon>
        <taxon>Hericiaceae</taxon>
        <taxon>Dentipellis</taxon>
    </lineage>
</organism>
<dbReference type="OrthoDB" id="5327923at2759"/>
<feature type="compositionally biased region" description="Basic and acidic residues" evidence="1">
    <location>
        <begin position="1"/>
        <end position="18"/>
    </location>
</feature>